<keyword evidence="2" id="KW-1185">Reference proteome</keyword>
<dbReference type="EMBL" id="PSNX01000012">
    <property type="protein sequence ID" value="PPE65674.1"/>
    <property type="molecule type" value="Genomic_DNA"/>
</dbReference>
<dbReference type="RefSeq" id="WP_104303294.1">
    <property type="nucleotide sequence ID" value="NZ_PSNX01000012.1"/>
</dbReference>
<dbReference type="SUPFAM" id="SSF53955">
    <property type="entry name" value="Lysozyme-like"/>
    <property type="match status" value="1"/>
</dbReference>
<evidence type="ECO:0000313" key="1">
    <source>
        <dbReference type="EMBL" id="PPE65674.1"/>
    </source>
</evidence>
<accession>A0A2S5SSK7</accession>
<gene>
    <name evidence="1" type="ORF">C1704_13685</name>
</gene>
<dbReference type="Proteomes" id="UP000238605">
    <property type="component" value="Unassembled WGS sequence"/>
</dbReference>
<dbReference type="OrthoDB" id="1242806at2"/>
<evidence type="ECO:0000313" key="2">
    <source>
        <dbReference type="Proteomes" id="UP000238605"/>
    </source>
</evidence>
<sequence length="333" mass="38556">MSEEDWQRFSAHARALCFDCPELFQAQWHVDPQEFIRHMRRCGWRSQQEFVQLVPSHAVRTATQNRQRVTVWEAVVDANTRDQPILPNHRIPLNKMLRTYGIDTPLRQACFFGNSIQETGWLRNLAEAGGNGLWYAPWFGRGFLQLTGPGNYCEYWRWRGRHVPQDLQRALEQAYDATYRLPGAQRTSERLRDAHFAQLTQEMVIWRRSVEGGDAQAPVADDLYAPADSAGFYWCKTGMARYADEVHAVQRQAVHTTQGVRVYYRSPAFWRASAAVNLPAAVNRLYSPALNGFDSRCCAYGVALAVLTELRLLDEHGRATLWYPEGYTRRRWW</sequence>
<protein>
    <submittedName>
        <fullName evidence="1">Uncharacterized protein</fullName>
    </submittedName>
</protein>
<dbReference type="InterPro" id="IPR023346">
    <property type="entry name" value="Lysozyme-like_dom_sf"/>
</dbReference>
<name>A0A2S5SSK7_9BURK</name>
<dbReference type="AlphaFoldDB" id="A0A2S5SSK7"/>
<dbReference type="Gene3D" id="1.10.530.10">
    <property type="match status" value="1"/>
</dbReference>
<reference evidence="1 2" key="1">
    <citation type="submission" date="2018-02" db="EMBL/GenBank/DDBJ databases">
        <title>Reclassifiation of [Polyangium] brachysporum DSM 7029 as Guopingzhaonella breviflexa gen. nov., sp. nov., a member of the family Comamonadaceae.</title>
        <authorList>
            <person name="Tang B."/>
        </authorList>
    </citation>
    <scope>NUCLEOTIDE SEQUENCE [LARGE SCALE GENOMIC DNA]</scope>
    <source>
        <strain evidence="1 2">BCRC 80649</strain>
    </source>
</reference>
<comment type="caution">
    <text evidence="1">The sequence shown here is derived from an EMBL/GenBank/DDBJ whole genome shotgun (WGS) entry which is preliminary data.</text>
</comment>
<organism evidence="1 2">
    <name type="scientific">Caldimonas caldifontis</name>
    <dbReference type="NCBI Taxonomy" id="1452508"/>
    <lineage>
        <taxon>Bacteria</taxon>
        <taxon>Pseudomonadati</taxon>
        <taxon>Pseudomonadota</taxon>
        <taxon>Betaproteobacteria</taxon>
        <taxon>Burkholderiales</taxon>
        <taxon>Sphaerotilaceae</taxon>
        <taxon>Caldimonas</taxon>
    </lineage>
</organism>
<proteinExistence type="predicted"/>